<dbReference type="GeneID" id="85316791"/>
<dbReference type="RefSeq" id="XP_060301087.1">
    <property type="nucleotide sequence ID" value="XM_060433520.1"/>
</dbReference>
<keyword evidence="1" id="KW-0732">Signal</keyword>
<dbReference type="Proteomes" id="UP001172101">
    <property type="component" value="Unassembled WGS sequence"/>
</dbReference>
<dbReference type="AlphaFoldDB" id="A0AA40B5V6"/>
<reference evidence="2" key="1">
    <citation type="submission" date="2023-06" db="EMBL/GenBank/DDBJ databases">
        <title>Genome-scale phylogeny and comparative genomics of the fungal order Sordariales.</title>
        <authorList>
            <consortium name="Lawrence Berkeley National Laboratory"/>
            <person name="Hensen N."/>
            <person name="Bonometti L."/>
            <person name="Westerberg I."/>
            <person name="Brannstrom I.O."/>
            <person name="Guillou S."/>
            <person name="Cros-Aarteil S."/>
            <person name="Calhoun S."/>
            <person name="Haridas S."/>
            <person name="Kuo A."/>
            <person name="Mondo S."/>
            <person name="Pangilinan J."/>
            <person name="Riley R."/>
            <person name="LaButti K."/>
            <person name="Andreopoulos B."/>
            <person name="Lipzen A."/>
            <person name="Chen C."/>
            <person name="Yanf M."/>
            <person name="Daum C."/>
            <person name="Ng V."/>
            <person name="Clum A."/>
            <person name="Steindorff A."/>
            <person name="Ohm R."/>
            <person name="Martin F."/>
            <person name="Silar P."/>
            <person name="Natvig D."/>
            <person name="Lalanne C."/>
            <person name="Gautier V."/>
            <person name="Ament-velasquez S.L."/>
            <person name="Kruys A."/>
            <person name="Hutchinson M.I."/>
            <person name="Powell A.J."/>
            <person name="Barry K."/>
            <person name="Miller A.N."/>
            <person name="Grigoriev I.V."/>
            <person name="Debuchy R."/>
            <person name="Gladieux P."/>
            <person name="Thoren M.H."/>
            <person name="Johannesson H."/>
        </authorList>
    </citation>
    <scope>NUCLEOTIDE SEQUENCE</scope>
    <source>
        <strain evidence="2">SMH2392-1A</strain>
    </source>
</reference>
<evidence type="ECO:0000313" key="3">
    <source>
        <dbReference type="Proteomes" id="UP001172101"/>
    </source>
</evidence>
<evidence type="ECO:0000313" key="2">
    <source>
        <dbReference type="EMBL" id="KAK0728232.1"/>
    </source>
</evidence>
<keyword evidence="3" id="KW-1185">Reference proteome</keyword>
<evidence type="ECO:0008006" key="4">
    <source>
        <dbReference type="Google" id="ProtNLM"/>
    </source>
</evidence>
<protein>
    <recommendedName>
        <fullName evidence="4">Secreted protein</fullName>
    </recommendedName>
</protein>
<evidence type="ECO:0000256" key="1">
    <source>
        <dbReference type="SAM" id="SignalP"/>
    </source>
</evidence>
<sequence length="81" mass="9129">MQQPLFFFLLVLPILNFDVLLQSRSRVNLSPNLVARIVCMYCTTGTGKVPQLSCDNISILLLPLSACRQHTTAQYSVRGFR</sequence>
<dbReference type="EMBL" id="JAUIRO010000002">
    <property type="protein sequence ID" value="KAK0728232.1"/>
    <property type="molecule type" value="Genomic_DNA"/>
</dbReference>
<gene>
    <name evidence="2" type="ORF">B0T26DRAFT_164608</name>
</gene>
<comment type="caution">
    <text evidence="2">The sequence shown here is derived from an EMBL/GenBank/DDBJ whole genome shotgun (WGS) entry which is preliminary data.</text>
</comment>
<name>A0AA40B5V6_9PEZI</name>
<feature type="chain" id="PRO_5041454014" description="Secreted protein" evidence="1">
    <location>
        <begin position="22"/>
        <end position="81"/>
    </location>
</feature>
<organism evidence="2 3">
    <name type="scientific">Lasiosphaeria miniovina</name>
    <dbReference type="NCBI Taxonomy" id="1954250"/>
    <lineage>
        <taxon>Eukaryota</taxon>
        <taxon>Fungi</taxon>
        <taxon>Dikarya</taxon>
        <taxon>Ascomycota</taxon>
        <taxon>Pezizomycotina</taxon>
        <taxon>Sordariomycetes</taxon>
        <taxon>Sordariomycetidae</taxon>
        <taxon>Sordariales</taxon>
        <taxon>Lasiosphaeriaceae</taxon>
        <taxon>Lasiosphaeria</taxon>
    </lineage>
</organism>
<feature type="signal peptide" evidence="1">
    <location>
        <begin position="1"/>
        <end position="21"/>
    </location>
</feature>
<accession>A0AA40B5V6</accession>
<proteinExistence type="predicted"/>